<dbReference type="PANTHER" id="PTHR36846:SF1">
    <property type="entry name" value="PROTEIN VIAA"/>
    <property type="match status" value="1"/>
</dbReference>
<dbReference type="RefSeq" id="WP_097652869.1">
    <property type="nucleotide sequence ID" value="NZ_LYXE01000086.1"/>
</dbReference>
<proteinExistence type="predicted"/>
<reference evidence="3 4" key="1">
    <citation type="submission" date="2016-05" db="EMBL/GenBank/DDBJ databases">
        <authorList>
            <person name="Lavstsen T."/>
            <person name="Jespersen J.S."/>
        </authorList>
    </citation>
    <scope>NUCLEOTIDE SEQUENCE [LARGE SCALE GENOMIC DNA]</scope>
    <source>
        <strain evidence="3 4">B7-9</strain>
    </source>
</reference>
<feature type="compositionally biased region" description="Pro residues" evidence="1">
    <location>
        <begin position="35"/>
        <end position="45"/>
    </location>
</feature>
<sequence>MEFPDVVPADAPPTTLPPPPPICSSTPQAPADPAVLPPPPSPPAPCDEAALLEAAGSIATLPAEDAWLSDGIAPTAIQDGSQVLRHDGYDVQAWQTTLAQLAALQNLVTNAASQVVTGPALVADLFWSVFKRAPMIAPVAPLRPAYQWHEPILSEIMQTVEWAHLRAAGTLGDPLASALATMGLARAVLASLDATTCTQVADLHAHEAAAAAWLDRAATLTELAQEARDERRLPLLAEAQHARAAATAAQQAAATLADALQATAPTRAATARRASRAALDTAAAELTTLHHALAAFGGGGTSHGGPGGLAAAGDLPTTFALAEQISQNPRLRQLATLCGRFTQIALAVQTSRVAHPTDELTSITTGHDLGRLLPSELALLTTPALEDRFMLHYAEQRLMQYDLVGHERQGRGPIIVALDSSGSMAEPGGSDGLSKEVWAKAVTLALLTIARRQRRDMVVMHFAGTPELAVFPFAHGQATPSEVLTCLNYFNGGGTRFEPWMQHALTLIDQATYDRADVICLSDGLTHLDPALSEAWHTRRTTRGMRVFSVLIGTTEGADVLAALSDHLFTLTDLQDDQPVLRSLFAL</sequence>
<organism evidence="3 4">
    <name type="scientific">Candidatus Chloroploca asiatica</name>
    <dbReference type="NCBI Taxonomy" id="1506545"/>
    <lineage>
        <taxon>Bacteria</taxon>
        <taxon>Bacillati</taxon>
        <taxon>Chloroflexota</taxon>
        <taxon>Chloroflexia</taxon>
        <taxon>Chloroflexales</taxon>
        <taxon>Chloroflexineae</taxon>
        <taxon>Oscillochloridaceae</taxon>
        <taxon>Candidatus Chloroploca</taxon>
    </lineage>
</organism>
<dbReference type="PANTHER" id="PTHR36846">
    <property type="entry name" value="PROTEIN VIAA"/>
    <property type="match status" value="1"/>
</dbReference>
<dbReference type="AlphaFoldDB" id="A0A2H3KUJ9"/>
<protein>
    <recommendedName>
        <fullName evidence="2">VWFA domain-containing protein</fullName>
    </recommendedName>
</protein>
<dbReference type="OrthoDB" id="569032at2"/>
<feature type="compositionally biased region" description="Low complexity" evidence="1">
    <location>
        <begin position="23"/>
        <end position="34"/>
    </location>
</feature>
<dbReference type="Proteomes" id="UP000220922">
    <property type="component" value="Unassembled WGS sequence"/>
</dbReference>
<comment type="caution">
    <text evidence="3">The sequence shown here is derived from an EMBL/GenBank/DDBJ whole genome shotgun (WGS) entry which is preliminary data.</text>
</comment>
<feature type="domain" description="VWFA" evidence="2">
    <location>
        <begin position="414"/>
        <end position="524"/>
    </location>
</feature>
<evidence type="ECO:0000256" key="1">
    <source>
        <dbReference type="SAM" id="MobiDB-lite"/>
    </source>
</evidence>
<evidence type="ECO:0000259" key="2">
    <source>
        <dbReference type="Pfam" id="PF13519"/>
    </source>
</evidence>
<feature type="compositionally biased region" description="Pro residues" evidence="1">
    <location>
        <begin position="10"/>
        <end position="22"/>
    </location>
</feature>
<feature type="region of interest" description="Disordered" evidence="1">
    <location>
        <begin position="1"/>
        <end position="45"/>
    </location>
</feature>
<dbReference type="Gene3D" id="3.40.50.410">
    <property type="entry name" value="von Willebrand factor, type A domain"/>
    <property type="match status" value="1"/>
</dbReference>
<keyword evidence="4" id="KW-1185">Reference proteome</keyword>
<dbReference type="InterPro" id="IPR002035">
    <property type="entry name" value="VWF_A"/>
</dbReference>
<dbReference type="InterPro" id="IPR036465">
    <property type="entry name" value="vWFA_dom_sf"/>
</dbReference>
<evidence type="ECO:0000313" key="3">
    <source>
        <dbReference type="EMBL" id="PDV99004.1"/>
    </source>
</evidence>
<dbReference type="SUPFAM" id="SSF53300">
    <property type="entry name" value="vWA-like"/>
    <property type="match status" value="1"/>
</dbReference>
<accession>A0A2H3KUJ9</accession>
<dbReference type="Pfam" id="PF13519">
    <property type="entry name" value="VWA_2"/>
    <property type="match status" value="1"/>
</dbReference>
<evidence type="ECO:0000313" key="4">
    <source>
        <dbReference type="Proteomes" id="UP000220922"/>
    </source>
</evidence>
<gene>
    <name evidence="3" type="ORF">A9Q02_14245</name>
</gene>
<dbReference type="EMBL" id="LYXE01000086">
    <property type="protein sequence ID" value="PDV99004.1"/>
    <property type="molecule type" value="Genomic_DNA"/>
</dbReference>
<name>A0A2H3KUJ9_9CHLR</name>